<dbReference type="Proteomes" id="UP000199377">
    <property type="component" value="Unassembled WGS sequence"/>
</dbReference>
<protein>
    <submittedName>
        <fullName evidence="7">Lipopolysaccharide export system permease protein</fullName>
    </submittedName>
</protein>
<evidence type="ECO:0000313" key="8">
    <source>
        <dbReference type="Proteomes" id="UP000199377"/>
    </source>
</evidence>
<keyword evidence="3 6" id="KW-0812">Transmembrane</keyword>
<evidence type="ECO:0000256" key="4">
    <source>
        <dbReference type="ARBA" id="ARBA00022989"/>
    </source>
</evidence>
<evidence type="ECO:0000256" key="6">
    <source>
        <dbReference type="SAM" id="Phobius"/>
    </source>
</evidence>
<feature type="transmembrane region" description="Helical" evidence="6">
    <location>
        <begin position="117"/>
        <end position="140"/>
    </location>
</feature>
<evidence type="ECO:0000256" key="2">
    <source>
        <dbReference type="ARBA" id="ARBA00022475"/>
    </source>
</evidence>
<evidence type="ECO:0000256" key="5">
    <source>
        <dbReference type="ARBA" id="ARBA00023136"/>
    </source>
</evidence>
<dbReference type="GO" id="GO:0055085">
    <property type="term" value="P:transmembrane transport"/>
    <property type="evidence" value="ECO:0007669"/>
    <property type="project" value="InterPro"/>
</dbReference>
<dbReference type="NCBIfam" id="TIGR04407">
    <property type="entry name" value="LptF_YjgP"/>
    <property type="match status" value="1"/>
</dbReference>
<keyword evidence="8" id="KW-1185">Reference proteome</keyword>
<organism evidence="7 8">
    <name type="scientific">Albimonas pacifica</name>
    <dbReference type="NCBI Taxonomy" id="1114924"/>
    <lineage>
        <taxon>Bacteria</taxon>
        <taxon>Pseudomonadati</taxon>
        <taxon>Pseudomonadota</taxon>
        <taxon>Alphaproteobacteria</taxon>
        <taxon>Rhodobacterales</taxon>
        <taxon>Paracoccaceae</taxon>
        <taxon>Albimonas</taxon>
    </lineage>
</organism>
<dbReference type="PANTHER" id="PTHR33529:SF6">
    <property type="entry name" value="YJGP_YJGQ FAMILY PERMEASE"/>
    <property type="match status" value="1"/>
</dbReference>
<accession>A0A1I3KWB1</accession>
<evidence type="ECO:0000256" key="3">
    <source>
        <dbReference type="ARBA" id="ARBA00022692"/>
    </source>
</evidence>
<dbReference type="PANTHER" id="PTHR33529">
    <property type="entry name" value="SLR0882 PROTEIN-RELATED"/>
    <property type="match status" value="1"/>
</dbReference>
<name>A0A1I3KWB1_9RHOB</name>
<evidence type="ECO:0000313" key="7">
    <source>
        <dbReference type="EMBL" id="SFI76726.1"/>
    </source>
</evidence>
<reference evidence="7 8" key="1">
    <citation type="submission" date="2016-10" db="EMBL/GenBank/DDBJ databases">
        <authorList>
            <person name="de Groot N.N."/>
        </authorList>
    </citation>
    <scope>NUCLEOTIDE SEQUENCE [LARGE SCALE GENOMIC DNA]</scope>
    <source>
        <strain evidence="7 8">CGMCC 1.11030</strain>
    </source>
</reference>
<feature type="transmembrane region" description="Helical" evidence="6">
    <location>
        <begin position="327"/>
        <end position="347"/>
    </location>
</feature>
<keyword evidence="5 6" id="KW-0472">Membrane</keyword>
<keyword evidence="4 6" id="KW-1133">Transmembrane helix</keyword>
<dbReference type="STRING" id="1114924.SAMN05216258_109110"/>
<feature type="transmembrane region" description="Helical" evidence="6">
    <location>
        <begin position="21"/>
        <end position="47"/>
    </location>
</feature>
<dbReference type="EMBL" id="FOQH01000009">
    <property type="protein sequence ID" value="SFI76726.1"/>
    <property type="molecule type" value="Genomic_DNA"/>
</dbReference>
<dbReference type="InterPro" id="IPR005495">
    <property type="entry name" value="LptG/LptF_permease"/>
</dbReference>
<gene>
    <name evidence="7" type="ORF">SAMN05216258_109110</name>
</gene>
<comment type="subcellular location">
    <subcellularLocation>
        <location evidence="1">Cell membrane</location>
        <topology evidence="1">Multi-pass membrane protein</topology>
    </subcellularLocation>
</comment>
<feature type="transmembrane region" description="Helical" evidence="6">
    <location>
        <begin position="298"/>
        <end position="315"/>
    </location>
</feature>
<dbReference type="GO" id="GO:0015920">
    <property type="term" value="P:lipopolysaccharide transport"/>
    <property type="evidence" value="ECO:0007669"/>
    <property type="project" value="TreeGrafter"/>
</dbReference>
<dbReference type="InterPro" id="IPR030922">
    <property type="entry name" value="LptF"/>
</dbReference>
<evidence type="ECO:0000256" key="1">
    <source>
        <dbReference type="ARBA" id="ARBA00004651"/>
    </source>
</evidence>
<dbReference type="AlphaFoldDB" id="A0A1I3KWB1"/>
<proteinExistence type="predicted"/>
<keyword evidence="2" id="KW-1003">Cell membrane</keyword>
<sequence>MIGAVLPPPRGERMFRPMRGVASRYVISQILGPFGLFSLVLLGLVWLTQSLRVIETVVASGQSAAVFLEFAALLLPVVISMILPVAGFAASLYALNRMFMDSEVVVLMAAGMSRLRLARPVLIFGLGVMTAMFVVTLYLMPTASRELRDRMAEAGADVAGALLREGEFLNPADGVTVYVRRAGRDGQMAGLFVQDDRDADSRVTYTAQRAALVRTEAGPRLVMFEGAAQRFDREQRTLSVLAFDKLVYDLAPLMRTGDERRLRPSEHYFWDLVAPSEAVLDGRERDEFVAEGHEQLSSPLYAVALPLIAMAALLGPGFRRRGYGKRLAAGVALAALCRLLGVAAKSTTASFALAWPVMYLVPVLGAALALVVLWRGIPQRRQPAPDPEPETPAEAA</sequence>
<feature type="transmembrane region" description="Helical" evidence="6">
    <location>
        <begin position="67"/>
        <end position="96"/>
    </location>
</feature>
<dbReference type="GO" id="GO:0043190">
    <property type="term" value="C:ATP-binding cassette (ABC) transporter complex"/>
    <property type="evidence" value="ECO:0007669"/>
    <property type="project" value="InterPro"/>
</dbReference>
<dbReference type="Pfam" id="PF03739">
    <property type="entry name" value="LptF_LptG"/>
    <property type="match status" value="1"/>
</dbReference>
<feature type="transmembrane region" description="Helical" evidence="6">
    <location>
        <begin position="353"/>
        <end position="374"/>
    </location>
</feature>